<keyword evidence="2" id="KW-0732">Signal</keyword>
<evidence type="ECO:0000313" key="4">
    <source>
        <dbReference type="Proteomes" id="UP000014500"/>
    </source>
</evidence>
<proteinExistence type="predicted"/>
<organism evidence="3 4">
    <name type="scientific">Strigamia maritima</name>
    <name type="common">European centipede</name>
    <name type="synonym">Geophilus maritimus</name>
    <dbReference type="NCBI Taxonomy" id="126957"/>
    <lineage>
        <taxon>Eukaryota</taxon>
        <taxon>Metazoa</taxon>
        <taxon>Ecdysozoa</taxon>
        <taxon>Arthropoda</taxon>
        <taxon>Myriapoda</taxon>
        <taxon>Chilopoda</taxon>
        <taxon>Pleurostigmophora</taxon>
        <taxon>Geophilomorpha</taxon>
        <taxon>Linotaeniidae</taxon>
        <taxon>Strigamia</taxon>
    </lineage>
</organism>
<feature type="signal peptide" evidence="2">
    <location>
        <begin position="1"/>
        <end position="23"/>
    </location>
</feature>
<dbReference type="Proteomes" id="UP000014500">
    <property type="component" value="Unassembled WGS sequence"/>
</dbReference>
<keyword evidence="4" id="KW-1185">Reference proteome</keyword>
<evidence type="ECO:0000256" key="1">
    <source>
        <dbReference type="SAM" id="MobiDB-lite"/>
    </source>
</evidence>
<accession>T1IL22</accession>
<feature type="compositionally biased region" description="Basic residues" evidence="1">
    <location>
        <begin position="318"/>
        <end position="327"/>
    </location>
</feature>
<dbReference type="EMBL" id="AFFK01015956">
    <property type="status" value="NOT_ANNOTATED_CDS"/>
    <property type="molecule type" value="Genomic_DNA"/>
</dbReference>
<reference evidence="3" key="2">
    <citation type="submission" date="2015-02" db="UniProtKB">
        <authorList>
            <consortium name="EnsemblMetazoa"/>
        </authorList>
    </citation>
    <scope>IDENTIFICATION</scope>
</reference>
<dbReference type="EnsemblMetazoa" id="SMAR001640-RA">
    <property type="protein sequence ID" value="SMAR001640-PA"/>
    <property type="gene ID" value="SMAR001640"/>
</dbReference>
<protein>
    <submittedName>
        <fullName evidence="3">Uncharacterized protein</fullName>
    </submittedName>
</protein>
<feature type="region of interest" description="Disordered" evidence="1">
    <location>
        <begin position="304"/>
        <end position="344"/>
    </location>
</feature>
<reference evidence="4" key="1">
    <citation type="submission" date="2011-05" db="EMBL/GenBank/DDBJ databases">
        <authorList>
            <person name="Richards S.R."/>
            <person name="Qu J."/>
            <person name="Jiang H."/>
            <person name="Jhangiani S.N."/>
            <person name="Agravi P."/>
            <person name="Goodspeed R."/>
            <person name="Gross S."/>
            <person name="Mandapat C."/>
            <person name="Jackson L."/>
            <person name="Mathew T."/>
            <person name="Pu L."/>
            <person name="Thornton R."/>
            <person name="Saada N."/>
            <person name="Wilczek-Boney K.B."/>
            <person name="Lee S."/>
            <person name="Kovar C."/>
            <person name="Wu Y."/>
            <person name="Scherer S.E."/>
            <person name="Worley K.C."/>
            <person name="Muzny D.M."/>
            <person name="Gibbs R."/>
        </authorList>
    </citation>
    <scope>NUCLEOTIDE SEQUENCE</scope>
    <source>
        <strain evidence="4">Brora</strain>
    </source>
</reference>
<evidence type="ECO:0000313" key="3">
    <source>
        <dbReference type="EnsemblMetazoa" id="SMAR001640-PA"/>
    </source>
</evidence>
<dbReference type="HOGENOM" id="CLU_807318_0_0_1"/>
<sequence length="344" mass="39169">MANKCCILLIAFSFILLAEIGVATPLTKRDLTGAMNRMQSYIIKELVKNTIRQTPQKRKKGQIDITNSTTTTKKQSATVEYPGETTRRLGLEINIRHLATYEPMYSGLDYYRTNDVLQVEIAGCIKENHIKSYCIQRNGDPKDRIIRNWLKRYFDQLDGPSYIHHHHYHYNPYKAHYRQSARTPTQIMSRGNRQLYSEGGGFSANINQNNDFAPSFGNFGDIGSTNPLGRAIERLRHHHHHHSSSKHHPVEAYSTGEQLLFRTADGQLQSSGGGFNANINLNNEFSPSFGNFGDIGSMKGRMHRAYDDEDDSDERRSKQSSRRRKDAHLKSTGGGFNTNFNPMI</sequence>
<name>T1IL22_STRMM</name>
<feature type="chain" id="PRO_5004589772" evidence="2">
    <location>
        <begin position="24"/>
        <end position="344"/>
    </location>
</feature>
<dbReference type="AlphaFoldDB" id="T1IL22"/>
<evidence type="ECO:0000256" key="2">
    <source>
        <dbReference type="SAM" id="SignalP"/>
    </source>
</evidence>